<accession>A0ABN9M265</accession>
<comment type="caution">
    <text evidence="1">The sequence shown here is derived from an EMBL/GenBank/DDBJ whole genome shotgun (WGS) entry which is preliminary data.</text>
</comment>
<reference evidence="1" key="1">
    <citation type="submission" date="2023-07" db="EMBL/GenBank/DDBJ databases">
        <authorList>
            <person name="Stuckert A."/>
        </authorList>
    </citation>
    <scope>NUCLEOTIDE SEQUENCE</scope>
</reference>
<gene>
    <name evidence="1" type="ORF">RIMI_LOCUS15304579</name>
</gene>
<evidence type="ECO:0000313" key="1">
    <source>
        <dbReference type="EMBL" id="CAJ0955924.1"/>
    </source>
</evidence>
<sequence>MKETLMSQKYRSCDLLMLQFEFSKLLEDPSINKKALMSLSDNNALRAVSIVESTEELQKGPAKTMAAAADAMGSIAINATHLTMSVTDPTAWATAMNNLGMVPVGLAGQQLVSGYIGGLSAALQNAVDKPLMLVAAAYRAKMRWQIPFKSKVKFEEYQI</sequence>
<organism evidence="1 2">
    <name type="scientific">Ranitomeya imitator</name>
    <name type="common">mimic poison frog</name>
    <dbReference type="NCBI Taxonomy" id="111125"/>
    <lineage>
        <taxon>Eukaryota</taxon>
        <taxon>Metazoa</taxon>
        <taxon>Chordata</taxon>
        <taxon>Craniata</taxon>
        <taxon>Vertebrata</taxon>
        <taxon>Euteleostomi</taxon>
        <taxon>Amphibia</taxon>
        <taxon>Batrachia</taxon>
        <taxon>Anura</taxon>
        <taxon>Neobatrachia</taxon>
        <taxon>Hyloidea</taxon>
        <taxon>Dendrobatidae</taxon>
        <taxon>Dendrobatinae</taxon>
        <taxon>Ranitomeya</taxon>
    </lineage>
</organism>
<dbReference type="PANTHER" id="PTHR16001:SF6">
    <property type="entry name" value="ECTO-NOX DISULFIDE-THIOL EXCHANGER 1"/>
    <property type="match status" value="1"/>
</dbReference>
<dbReference type="EMBL" id="CAUEEQ010040910">
    <property type="protein sequence ID" value="CAJ0955924.1"/>
    <property type="molecule type" value="Genomic_DNA"/>
</dbReference>
<keyword evidence="2" id="KW-1185">Reference proteome</keyword>
<proteinExistence type="predicted"/>
<dbReference type="InterPro" id="IPR038876">
    <property type="entry name" value="ENOX"/>
</dbReference>
<name>A0ABN9M265_9NEOB</name>
<dbReference type="PANTHER" id="PTHR16001">
    <property type="entry name" value="ECTO-NOX DISULFIDE-THIOL EXCHANGER"/>
    <property type="match status" value="1"/>
</dbReference>
<dbReference type="Proteomes" id="UP001176940">
    <property type="component" value="Unassembled WGS sequence"/>
</dbReference>
<protein>
    <submittedName>
        <fullName evidence="1">Uncharacterized protein</fullName>
    </submittedName>
</protein>
<evidence type="ECO:0000313" key="2">
    <source>
        <dbReference type="Proteomes" id="UP001176940"/>
    </source>
</evidence>